<feature type="domain" description="Reverse transcriptase" evidence="8">
    <location>
        <begin position="425"/>
        <end position="546"/>
    </location>
</feature>
<feature type="compositionally biased region" description="Basic and acidic residues" evidence="7">
    <location>
        <begin position="34"/>
        <end position="52"/>
    </location>
</feature>
<evidence type="ECO:0000259" key="9">
    <source>
        <dbReference type="Pfam" id="PF17917"/>
    </source>
</evidence>
<reference evidence="11 12" key="1">
    <citation type="journal article" date="2021" name="bioRxiv">
        <title>Chromosome-scale and haplotype-resolved genome assembly of a tetraploid potato cultivar.</title>
        <authorList>
            <person name="Sun H."/>
            <person name="Jiao W.-B."/>
            <person name="Krause K."/>
            <person name="Campoy J.A."/>
            <person name="Goel M."/>
            <person name="Folz-Donahue K."/>
            <person name="Kukat C."/>
            <person name="Huettel B."/>
            <person name="Schneeberger K."/>
        </authorList>
    </citation>
    <scope>NUCLEOTIDE SEQUENCE [LARGE SCALE GENOMIC DNA]</scope>
    <source>
        <strain evidence="11">SolTubOtavaFocal</strain>
        <tissue evidence="11">Leaves</tissue>
    </source>
</reference>
<evidence type="ECO:0000259" key="10">
    <source>
        <dbReference type="Pfam" id="PF17921"/>
    </source>
</evidence>
<feature type="region of interest" description="Disordered" evidence="7">
    <location>
        <begin position="1"/>
        <end position="20"/>
    </location>
</feature>
<dbReference type="InterPro" id="IPR050951">
    <property type="entry name" value="Retrovirus_Pol_polyprotein"/>
</dbReference>
<dbReference type="SUPFAM" id="SSF56672">
    <property type="entry name" value="DNA/RNA polymerases"/>
    <property type="match status" value="1"/>
</dbReference>
<evidence type="ECO:0000313" key="12">
    <source>
        <dbReference type="Proteomes" id="UP000826656"/>
    </source>
</evidence>
<dbReference type="Gene3D" id="3.10.10.10">
    <property type="entry name" value="HIV Type 1 Reverse Transcriptase, subunit A, domain 1"/>
    <property type="match status" value="1"/>
</dbReference>
<dbReference type="Pfam" id="PF08284">
    <property type="entry name" value="RVP_2"/>
    <property type="match status" value="1"/>
</dbReference>
<gene>
    <name evidence="11" type="ORF">KY290_001388</name>
</gene>
<dbReference type="InterPro" id="IPR036397">
    <property type="entry name" value="RNaseH_sf"/>
</dbReference>
<protein>
    <submittedName>
        <fullName evidence="11">Uncharacterized protein</fullName>
    </submittedName>
</protein>
<sequence>MPPRRAVRGRPARRNIEEQGAIRILSQTVINQAGKRENQQEGNDTSRIREFLKMNPPSVTGSSTTEDPENFIKELQKWKKGRAEGAPHASWACFEKAFLGRLFPQELKEAKFTQLSRYASEMVADMRSKMSLFVVRLSRLSSKEGKAAMLIGDMDITRLMVYVQQVEEEKLRDKEEFRNKKAKTSRNESRLFQVWTRGPLHEKCPKNHQGNGNQGNKAQSPSVAPPDRAAPRGATSGTGRGANCLYAITSHQEQENPPDVVTSMIKVFTLDVYALLDPRASLSFVTSYFANNFDVLPEKLCEPFCVSTPVGESILVERVYRDCVISINHKNTMVDLVELNMVDFDVILVIKWSSSSAMPKGHFIPYLKARKLVSKGCVYHLVRVNDSSVEIPHMEYSPRYASYIYSAIQNGTNRVERAKRTIERSPTEGATCFSKIDLRSGYHQLRVREYDIPKTIFRTRYGHYEFLVMSFGLTNALAAFMHLMNRVYKPYLDVFVIVFIDDILIYSRNEEEHASHLRIVLQTLKDRELYVKFSKCEFWLESVAFLDNIMSGEGIKVDTQKIKAKQNWPRPTSPTDIRSFLGLAGYYRRLTTAPVLTLLEGTQGFVVYYDVSRVGLGCVLMQNGKVIAYASRHLKVNEKNYPTRDLELAAVVFALKIWHISLYDVHVDVFTNQKSKANVVDDALRKLSMGSTAHVEEEKRELAKVVHRLAQLGVRLMDSIEGRVVANVHKQKVLAFEQGRDSVLRYQCRLCVQRVYELQERIMEKAHSSRYSIHPGSLKMYRDLREVYLWSSMKKGIAEFIAKCPNCQQVKVEHQRPGGLAQNIKIPEWKWEMINMDFITGLPRSRRQHDSIWVIVDKMTKSTHFLSVKTTHSAEDYAMCYIQEVIGPDLVHQATEKVKVIQERLKMAQSRQKSYTNIRRRELEFEVDDWVYLKVSPIKGVMRFAYELEQPQELATVYQGFHISMLKKCMGDLSLIIPTEDIGIKDSLSYEEIPVQIQDRQVRKLRTKEVASVKVLWRNQFVGKAT</sequence>
<dbReference type="Proteomes" id="UP000826656">
    <property type="component" value="Unassembled WGS sequence"/>
</dbReference>
<dbReference type="Gene3D" id="3.30.70.270">
    <property type="match status" value="2"/>
</dbReference>
<dbReference type="InterPro" id="IPR000477">
    <property type="entry name" value="RT_dom"/>
</dbReference>
<evidence type="ECO:0000256" key="2">
    <source>
        <dbReference type="ARBA" id="ARBA00022695"/>
    </source>
</evidence>
<dbReference type="EMBL" id="JAIVGD010000001">
    <property type="protein sequence ID" value="KAH0781790.1"/>
    <property type="molecule type" value="Genomic_DNA"/>
</dbReference>
<dbReference type="PANTHER" id="PTHR37984">
    <property type="entry name" value="PROTEIN CBG26694"/>
    <property type="match status" value="1"/>
</dbReference>
<keyword evidence="6" id="KW-0695">RNA-directed DNA polymerase</keyword>
<keyword evidence="2" id="KW-0548">Nucleotidyltransferase</keyword>
<dbReference type="InterPro" id="IPR043502">
    <property type="entry name" value="DNA/RNA_pol_sf"/>
</dbReference>
<evidence type="ECO:0000256" key="1">
    <source>
        <dbReference type="ARBA" id="ARBA00022679"/>
    </source>
</evidence>
<keyword evidence="4" id="KW-0255">Endonuclease</keyword>
<keyword evidence="1" id="KW-0808">Transferase</keyword>
<dbReference type="PANTHER" id="PTHR37984:SF5">
    <property type="entry name" value="PROTEIN NYNRIN-LIKE"/>
    <property type="match status" value="1"/>
</dbReference>
<dbReference type="InterPro" id="IPR041373">
    <property type="entry name" value="RT_RNaseH"/>
</dbReference>
<proteinExistence type="predicted"/>
<organism evidence="11 12">
    <name type="scientific">Solanum tuberosum</name>
    <name type="common">Potato</name>
    <dbReference type="NCBI Taxonomy" id="4113"/>
    <lineage>
        <taxon>Eukaryota</taxon>
        <taxon>Viridiplantae</taxon>
        <taxon>Streptophyta</taxon>
        <taxon>Embryophyta</taxon>
        <taxon>Tracheophyta</taxon>
        <taxon>Spermatophyta</taxon>
        <taxon>Magnoliopsida</taxon>
        <taxon>eudicotyledons</taxon>
        <taxon>Gunneridae</taxon>
        <taxon>Pentapetalae</taxon>
        <taxon>asterids</taxon>
        <taxon>lamiids</taxon>
        <taxon>Solanales</taxon>
        <taxon>Solanaceae</taxon>
        <taxon>Solanoideae</taxon>
        <taxon>Solaneae</taxon>
        <taxon>Solanum</taxon>
    </lineage>
</organism>
<comment type="caution">
    <text evidence="11">The sequence shown here is derived from an EMBL/GenBank/DDBJ whole genome shotgun (WGS) entry which is preliminary data.</text>
</comment>
<evidence type="ECO:0000313" key="11">
    <source>
        <dbReference type="EMBL" id="KAH0781790.1"/>
    </source>
</evidence>
<feature type="domain" description="Integrase zinc-binding" evidence="10">
    <location>
        <begin position="757"/>
        <end position="812"/>
    </location>
</feature>
<feature type="domain" description="Reverse transcriptase RNase H-like" evidence="9">
    <location>
        <begin position="603"/>
        <end position="676"/>
    </location>
</feature>
<dbReference type="Pfam" id="PF17917">
    <property type="entry name" value="RT_RNaseH"/>
    <property type="match status" value="1"/>
</dbReference>
<dbReference type="InterPro" id="IPR043128">
    <property type="entry name" value="Rev_trsase/Diguanyl_cyclase"/>
</dbReference>
<dbReference type="CDD" id="cd01647">
    <property type="entry name" value="RT_LTR"/>
    <property type="match status" value="1"/>
</dbReference>
<dbReference type="Pfam" id="PF17921">
    <property type="entry name" value="Integrase_H2C2"/>
    <property type="match status" value="1"/>
</dbReference>
<accession>A0ABQ7WMJ5</accession>
<dbReference type="Gene3D" id="1.10.340.70">
    <property type="match status" value="1"/>
</dbReference>
<dbReference type="Pfam" id="PF00078">
    <property type="entry name" value="RVT_1"/>
    <property type="match status" value="1"/>
</dbReference>
<name>A0ABQ7WMJ5_SOLTU</name>
<feature type="compositionally biased region" description="Basic residues" evidence="7">
    <location>
        <begin position="1"/>
        <end position="13"/>
    </location>
</feature>
<dbReference type="CDD" id="cd00303">
    <property type="entry name" value="retropepsin_like"/>
    <property type="match status" value="1"/>
</dbReference>
<evidence type="ECO:0000259" key="8">
    <source>
        <dbReference type="Pfam" id="PF00078"/>
    </source>
</evidence>
<feature type="region of interest" description="Disordered" evidence="7">
    <location>
        <begin position="200"/>
        <end position="238"/>
    </location>
</feature>
<evidence type="ECO:0000256" key="4">
    <source>
        <dbReference type="ARBA" id="ARBA00022759"/>
    </source>
</evidence>
<keyword evidence="3" id="KW-0540">Nuclease</keyword>
<evidence type="ECO:0000256" key="5">
    <source>
        <dbReference type="ARBA" id="ARBA00022801"/>
    </source>
</evidence>
<feature type="region of interest" description="Disordered" evidence="7">
    <location>
        <begin position="28"/>
        <end position="69"/>
    </location>
</feature>
<evidence type="ECO:0000256" key="7">
    <source>
        <dbReference type="SAM" id="MobiDB-lite"/>
    </source>
</evidence>
<dbReference type="InterPro" id="IPR012337">
    <property type="entry name" value="RNaseH-like_sf"/>
</dbReference>
<dbReference type="InterPro" id="IPR041588">
    <property type="entry name" value="Integrase_H2C2"/>
</dbReference>
<dbReference type="Gene3D" id="3.30.420.10">
    <property type="entry name" value="Ribonuclease H-like superfamily/Ribonuclease H"/>
    <property type="match status" value="1"/>
</dbReference>
<dbReference type="SUPFAM" id="SSF53098">
    <property type="entry name" value="Ribonuclease H-like"/>
    <property type="match status" value="1"/>
</dbReference>
<keyword evidence="5" id="KW-0378">Hydrolase</keyword>
<evidence type="ECO:0000256" key="3">
    <source>
        <dbReference type="ARBA" id="ARBA00022722"/>
    </source>
</evidence>
<evidence type="ECO:0000256" key="6">
    <source>
        <dbReference type="ARBA" id="ARBA00022918"/>
    </source>
</evidence>
<keyword evidence="12" id="KW-1185">Reference proteome</keyword>